<comment type="similarity">
    <text evidence="17">Belongs to the protein kinase superfamily. Ser/Thr protein kinase family.</text>
</comment>
<dbReference type="SMART" id="SM00108">
    <property type="entry name" value="B_lectin"/>
    <property type="match status" value="1"/>
</dbReference>
<evidence type="ECO:0000256" key="8">
    <source>
        <dbReference type="ARBA" id="ARBA00022777"/>
    </source>
</evidence>
<dbReference type="GO" id="GO:0016020">
    <property type="term" value="C:membrane"/>
    <property type="evidence" value="ECO:0007669"/>
    <property type="project" value="UniProtKB-SubCell"/>
</dbReference>
<dbReference type="InterPro" id="IPR000719">
    <property type="entry name" value="Prot_kinase_dom"/>
</dbReference>
<dbReference type="PANTHER" id="PTHR47974">
    <property type="entry name" value="OS07G0415500 PROTEIN"/>
    <property type="match status" value="1"/>
</dbReference>
<accession>A0AAP0EPX6</accession>
<evidence type="ECO:0000256" key="17">
    <source>
        <dbReference type="PIRNR" id="PIRNR000641"/>
    </source>
</evidence>
<dbReference type="SUPFAM" id="SSF51110">
    <property type="entry name" value="alpha-D-mannose-specific plant lectins"/>
    <property type="match status" value="1"/>
</dbReference>
<dbReference type="CDD" id="cd01098">
    <property type="entry name" value="PAN_AP_plant"/>
    <property type="match status" value="1"/>
</dbReference>
<keyword evidence="11 19" id="KW-0472">Membrane</keyword>
<feature type="binding site" evidence="18">
    <location>
        <position position="552"/>
    </location>
    <ligand>
        <name>ATP</name>
        <dbReference type="ChEBI" id="CHEBI:30616"/>
    </ligand>
</feature>
<dbReference type="PROSITE" id="PS50948">
    <property type="entry name" value="PAN"/>
    <property type="match status" value="1"/>
</dbReference>
<dbReference type="CDD" id="cd00053">
    <property type="entry name" value="EGF"/>
    <property type="match status" value="1"/>
</dbReference>
<dbReference type="InterPro" id="IPR008271">
    <property type="entry name" value="Ser/Thr_kinase_AS"/>
</dbReference>
<keyword evidence="2 17" id="KW-0723">Serine/threonine-protein kinase</keyword>
<evidence type="ECO:0000256" key="16">
    <source>
        <dbReference type="ARBA" id="ARBA00048679"/>
    </source>
</evidence>
<dbReference type="PIRSF" id="PIRSF000641">
    <property type="entry name" value="SRK"/>
    <property type="match status" value="1"/>
</dbReference>
<dbReference type="EC" id="2.7.11.1" evidence="17"/>
<dbReference type="InterPro" id="IPR017441">
    <property type="entry name" value="Protein_kinase_ATP_BS"/>
</dbReference>
<evidence type="ECO:0000256" key="11">
    <source>
        <dbReference type="ARBA" id="ARBA00023136"/>
    </source>
</evidence>
<dbReference type="FunFam" id="3.30.200.20:FF:000059">
    <property type="entry name" value="S-receptor-like serine/threonine-protein kinase"/>
    <property type="match status" value="1"/>
</dbReference>
<dbReference type="InterPro" id="IPR036426">
    <property type="entry name" value="Bulb-type_lectin_dom_sf"/>
</dbReference>
<feature type="domain" description="Apple" evidence="22">
    <location>
        <begin position="336"/>
        <end position="423"/>
    </location>
</feature>
<keyword evidence="8 17" id="KW-0418">Kinase</keyword>
<evidence type="ECO:0000256" key="2">
    <source>
        <dbReference type="ARBA" id="ARBA00022527"/>
    </source>
</evidence>
<name>A0AAP0EPX6_9MAGN</name>
<evidence type="ECO:0000256" key="10">
    <source>
        <dbReference type="ARBA" id="ARBA00022989"/>
    </source>
</evidence>
<feature type="domain" description="Bulb-type lectin" evidence="21">
    <location>
        <begin position="33"/>
        <end position="161"/>
    </location>
</feature>
<dbReference type="Gene3D" id="2.90.10.10">
    <property type="entry name" value="Bulb-type lectin domain"/>
    <property type="match status" value="1"/>
</dbReference>
<evidence type="ECO:0000256" key="12">
    <source>
        <dbReference type="ARBA" id="ARBA00023157"/>
    </source>
</evidence>
<gene>
    <name evidence="23" type="ORF">Sjap_021309</name>
</gene>
<proteinExistence type="inferred from homology"/>
<dbReference type="Pfam" id="PF01453">
    <property type="entry name" value="B_lectin"/>
    <property type="match status" value="1"/>
</dbReference>
<dbReference type="Proteomes" id="UP001417504">
    <property type="component" value="Unassembled WGS sequence"/>
</dbReference>
<keyword evidence="3" id="KW-0245">EGF-like domain</keyword>
<keyword evidence="7 17" id="KW-0547">Nucleotide-binding</keyword>
<protein>
    <recommendedName>
        <fullName evidence="17">Receptor-like serine/threonine-protein kinase</fullName>
        <ecNumber evidence="17">2.7.11.1</ecNumber>
    </recommendedName>
</protein>
<evidence type="ECO:0000256" key="4">
    <source>
        <dbReference type="ARBA" id="ARBA00022679"/>
    </source>
</evidence>
<dbReference type="InterPro" id="IPR001480">
    <property type="entry name" value="Bulb-type_lectin_dom"/>
</dbReference>
<dbReference type="CDD" id="cd00028">
    <property type="entry name" value="B_lectin"/>
    <property type="match status" value="1"/>
</dbReference>
<keyword evidence="13" id="KW-0675">Receptor</keyword>
<dbReference type="InterPro" id="IPR011009">
    <property type="entry name" value="Kinase-like_dom_sf"/>
</dbReference>
<evidence type="ECO:0000259" key="22">
    <source>
        <dbReference type="PROSITE" id="PS50948"/>
    </source>
</evidence>
<evidence type="ECO:0000256" key="18">
    <source>
        <dbReference type="PROSITE-ProRule" id="PRU10141"/>
    </source>
</evidence>
<dbReference type="Pfam" id="PF00954">
    <property type="entry name" value="S_locus_glycop"/>
    <property type="match status" value="1"/>
</dbReference>
<evidence type="ECO:0000313" key="24">
    <source>
        <dbReference type="Proteomes" id="UP001417504"/>
    </source>
</evidence>
<dbReference type="PROSITE" id="PS00108">
    <property type="entry name" value="PROTEIN_KINASE_ST"/>
    <property type="match status" value="1"/>
</dbReference>
<dbReference type="GO" id="GO:0004674">
    <property type="term" value="F:protein serine/threonine kinase activity"/>
    <property type="evidence" value="ECO:0007669"/>
    <property type="project" value="UniProtKB-KW"/>
</dbReference>
<dbReference type="Gene3D" id="1.10.510.10">
    <property type="entry name" value="Transferase(Phosphotransferase) domain 1"/>
    <property type="match status" value="1"/>
</dbReference>
<dbReference type="InterPro" id="IPR003609">
    <property type="entry name" value="Pan_app"/>
</dbReference>
<evidence type="ECO:0000256" key="14">
    <source>
        <dbReference type="ARBA" id="ARBA00023180"/>
    </source>
</evidence>
<dbReference type="SMART" id="SM00220">
    <property type="entry name" value="S_TKc"/>
    <property type="match status" value="1"/>
</dbReference>
<dbReference type="PANTHER" id="PTHR47974:SF3">
    <property type="entry name" value="RECEPTOR-LIKE SERINE_THREONINE-PROTEIN KINASE"/>
    <property type="match status" value="1"/>
</dbReference>
<evidence type="ECO:0000256" key="13">
    <source>
        <dbReference type="ARBA" id="ARBA00023170"/>
    </source>
</evidence>
<reference evidence="23 24" key="1">
    <citation type="submission" date="2024-01" db="EMBL/GenBank/DDBJ databases">
        <title>Genome assemblies of Stephania.</title>
        <authorList>
            <person name="Yang L."/>
        </authorList>
    </citation>
    <scope>NUCLEOTIDE SEQUENCE [LARGE SCALE GENOMIC DNA]</scope>
    <source>
        <strain evidence="23">QJT</strain>
        <tissue evidence="23">Leaf</tissue>
    </source>
</reference>
<keyword evidence="14" id="KW-0325">Glycoprotein</keyword>
<keyword evidence="10 19" id="KW-1133">Transmembrane helix</keyword>
<evidence type="ECO:0000256" key="7">
    <source>
        <dbReference type="ARBA" id="ARBA00022741"/>
    </source>
</evidence>
<dbReference type="Gene3D" id="3.30.200.20">
    <property type="entry name" value="Phosphorylase Kinase, domain 1"/>
    <property type="match status" value="1"/>
</dbReference>
<dbReference type="InterPro" id="IPR000858">
    <property type="entry name" value="S_locus_glycoprot_dom"/>
</dbReference>
<dbReference type="GO" id="GO:0005524">
    <property type="term" value="F:ATP binding"/>
    <property type="evidence" value="ECO:0007669"/>
    <property type="project" value="UniProtKB-UniRule"/>
</dbReference>
<comment type="caution">
    <text evidence="23">The sequence shown here is derived from an EMBL/GenBank/DDBJ whole genome shotgun (WGS) entry which is preliminary data.</text>
</comment>
<comment type="catalytic activity">
    <reaction evidence="15 17">
        <text>L-threonyl-[protein] + ATP = O-phospho-L-threonyl-[protein] + ADP + H(+)</text>
        <dbReference type="Rhea" id="RHEA:46608"/>
        <dbReference type="Rhea" id="RHEA-COMP:11060"/>
        <dbReference type="Rhea" id="RHEA-COMP:11605"/>
        <dbReference type="ChEBI" id="CHEBI:15378"/>
        <dbReference type="ChEBI" id="CHEBI:30013"/>
        <dbReference type="ChEBI" id="CHEBI:30616"/>
        <dbReference type="ChEBI" id="CHEBI:61977"/>
        <dbReference type="ChEBI" id="CHEBI:456216"/>
        <dbReference type="EC" id="2.7.11.1"/>
    </reaction>
</comment>
<evidence type="ECO:0000256" key="19">
    <source>
        <dbReference type="SAM" id="Phobius"/>
    </source>
</evidence>
<dbReference type="AlphaFoldDB" id="A0AAP0EPX6"/>
<keyword evidence="6" id="KW-0732">Signal</keyword>
<evidence type="ECO:0000259" key="20">
    <source>
        <dbReference type="PROSITE" id="PS50011"/>
    </source>
</evidence>
<keyword evidence="12" id="KW-1015">Disulfide bond</keyword>
<dbReference type="SUPFAM" id="SSF56112">
    <property type="entry name" value="Protein kinase-like (PK-like)"/>
    <property type="match status" value="1"/>
</dbReference>
<dbReference type="GO" id="GO:0048544">
    <property type="term" value="P:recognition of pollen"/>
    <property type="evidence" value="ECO:0007669"/>
    <property type="project" value="InterPro"/>
</dbReference>
<dbReference type="PROSITE" id="PS50011">
    <property type="entry name" value="PROTEIN_KINASE_DOM"/>
    <property type="match status" value="1"/>
</dbReference>
<keyword evidence="5 19" id="KW-0812">Transmembrane</keyword>
<feature type="transmembrane region" description="Helical" evidence="19">
    <location>
        <begin position="467"/>
        <end position="491"/>
    </location>
</feature>
<comment type="subcellular location">
    <subcellularLocation>
        <location evidence="1">Membrane</location>
        <topology evidence="1">Single-pass type I membrane protein</topology>
    </subcellularLocation>
</comment>
<organism evidence="23 24">
    <name type="scientific">Stephania japonica</name>
    <dbReference type="NCBI Taxonomy" id="461633"/>
    <lineage>
        <taxon>Eukaryota</taxon>
        <taxon>Viridiplantae</taxon>
        <taxon>Streptophyta</taxon>
        <taxon>Embryophyta</taxon>
        <taxon>Tracheophyta</taxon>
        <taxon>Spermatophyta</taxon>
        <taxon>Magnoliopsida</taxon>
        <taxon>Ranunculales</taxon>
        <taxon>Menispermaceae</taxon>
        <taxon>Menispermoideae</taxon>
        <taxon>Cissampelideae</taxon>
        <taxon>Stephania</taxon>
    </lineage>
</organism>
<evidence type="ECO:0000256" key="3">
    <source>
        <dbReference type="ARBA" id="ARBA00022536"/>
    </source>
</evidence>
<evidence type="ECO:0000313" key="23">
    <source>
        <dbReference type="EMBL" id="KAK9095812.1"/>
    </source>
</evidence>
<evidence type="ECO:0000256" key="9">
    <source>
        <dbReference type="ARBA" id="ARBA00022840"/>
    </source>
</evidence>
<comment type="catalytic activity">
    <reaction evidence="16 17">
        <text>L-seryl-[protein] + ATP = O-phospho-L-seryl-[protein] + ADP + H(+)</text>
        <dbReference type="Rhea" id="RHEA:17989"/>
        <dbReference type="Rhea" id="RHEA-COMP:9863"/>
        <dbReference type="Rhea" id="RHEA-COMP:11604"/>
        <dbReference type="ChEBI" id="CHEBI:15378"/>
        <dbReference type="ChEBI" id="CHEBI:29999"/>
        <dbReference type="ChEBI" id="CHEBI:30616"/>
        <dbReference type="ChEBI" id="CHEBI:83421"/>
        <dbReference type="ChEBI" id="CHEBI:456216"/>
        <dbReference type="EC" id="2.7.11.1"/>
    </reaction>
</comment>
<dbReference type="PROSITE" id="PS50927">
    <property type="entry name" value="BULB_LECTIN"/>
    <property type="match status" value="1"/>
</dbReference>
<evidence type="ECO:0000256" key="5">
    <source>
        <dbReference type="ARBA" id="ARBA00022692"/>
    </source>
</evidence>
<feature type="domain" description="Protein kinase" evidence="20">
    <location>
        <begin position="524"/>
        <end position="802"/>
    </location>
</feature>
<keyword evidence="4 17" id="KW-0808">Transferase</keyword>
<sequence length="802" mass="90995">MIINLTFFRRIMLISLEQLLLAFSLTMNMFLQSSYATVPHSLSKGSSLSVEKPNDVLKSSNGVFTAGFRSVGDNAYCFAIWFTQSSNSTIVWMANRDQPVNGRGSVLSLLGDGNLVLRDIGEIDTWASNTTWLSQVELALMDTGNLVLQSSDNDIIWESFKFPTDTLLPYQQITRHTKLTSSRSQSNYSSGWYSLYFDNDNMLRLLYNGPETSSAYWPDPSNCWPLGRYKFNNSRVAFFNSSGDFQSSDQFVFSAADLGIGPKRRLTMDFDGNLRLYSLEEKEGKWLVSWQAFSQPCSIHGICGPNSLCVHGLESIRCSCLPAFKVKYAHDWSFGCEPKFNLSFDVSEWIFFALPNVNIYGFDLGTPLPKSEEECKKMCVQSNSTCKAVSYINGTCQIKSMLFNVVRSPNLEGITYLMLPKNSLQSYNESEEKLTLVAPNCPSSTTDVQLLERVYSHNHENRLLLDWLWFVTVTGGIEMFCICIGFLYLYLARGHTRRVYQGYNLFVVAGFQKFTYKELKKATMSFSQEIGRGGYGIVYKGVLSDGRVAAIKQLNEARHHEGEFLAEVTTIGRINHMNLIEMWGFCSERKHRLLVYEYMECGSLAENLSSEVLDWEKRFEIALGTAKGLAYLHEDCLEWVLHCDVKPENILLDKNYKPKVADFGLSKLLERDKLGNISSFSTIRGTRGYMAPEWVLNLPITSKVDVYSYGIVVLELITGKSPATFNAIDIDGSEHQTHQYHQLVTWAREKMNASSSNDRDIASTIDEILDPRVDAQYSMAKMEVLVRVALQCVQEERDRDRQ</sequence>
<evidence type="ECO:0000256" key="15">
    <source>
        <dbReference type="ARBA" id="ARBA00047899"/>
    </source>
</evidence>
<evidence type="ECO:0000256" key="6">
    <source>
        <dbReference type="ARBA" id="ARBA00022729"/>
    </source>
</evidence>
<keyword evidence="24" id="KW-1185">Reference proteome</keyword>
<evidence type="ECO:0000259" key="21">
    <source>
        <dbReference type="PROSITE" id="PS50927"/>
    </source>
</evidence>
<dbReference type="FunFam" id="1.10.510.10:FF:000537">
    <property type="entry name" value="Putative receptor-like protein kinase"/>
    <property type="match status" value="1"/>
</dbReference>
<dbReference type="InterPro" id="IPR024171">
    <property type="entry name" value="SRK-like_kinase"/>
</dbReference>
<dbReference type="Pfam" id="PF00069">
    <property type="entry name" value="Pkinase"/>
    <property type="match status" value="1"/>
</dbReference>
<dbReference type="PROSITE" id="PS00107">
    <property type="entry name" value="PROTEIN_KINASE_ATP"/>
    <property type="match status" value="1"/>
</dbReference>
<dbReference type="EMBL" id="JBBNAE010000009">
    <property type="protein sequence ID" value="KAK9095812.1"/>
    <property type="molecule type" value="Genomic_DNA"/>
</dbReference>
<keyword evidence="9 17" id="KW-0067">ATP-binding</keyword>
<evidence type="ECO:0000256" key="1">
    <source>
        <dbReference type="ARBA" id="ARBA00004479"/>
    </source>
</evidence>